<evidence type="ECO:0000313" key="3">
    <source>
        <dbReference type="Proteomes" id="UP000053398"/>
    </source>
</evidence>
<name>A0A124HNA6_STRCK</name>
<dbReference type="EMBL" id="LMWP01000014">
    <property type="protein sequence ID" value="KUN28453.1"/>
    <property type="molecule type" value="Genomic_DNA"/>
</dbReference>
<dbReference type="RefSeq" id="WP_059263141.1">
    <property type="nucleotide sequence ID" value="NZ_KQ948355.1"/>
</dbReference>
<keyword evidence="3" id="KW-1185">Reference proteome</keyword>
<comment type="caution">
    <text evidence="2">The sequence shown here is derived from an EMBL/GenBank/DDBJ whole genome shotgun (WGS) entry which is preliminary data.</text>
</comment>
<sequence>MPRTTPPRPVDVEAIVPELVALRRTATRLHPRRGTPTARDSSVGGPMLWPADEPWPVCTLPHKRGSGHRYADVVREREFLERAWQRDPRSGPNAEETGELSRFKRGRLAPHLADTDPIPLIGVAQLYRRDVPGLPDAGAGDLLQVFWCPFERHGESRHEMHVELRWRRSEDTGTLLTEQPVPEVVGRPELVPSPCVLHPEEVIEHPWFEELPQDVQEGIEAWEGPEEDESEDQNEQYIYDLSTAPGWKVDGYIAWNLTGPTRLACPVCDAELTPLLTIDQREWDPATTGWVPYEDRQDIRVMGANVPTGVSPGRGRLNITVCPRDPHHPFRLVTQ</sequence>
<evidence type="ECO:0000313" key="2">
    <source>
        <dbReference type="EMBL" id="KUN28453.1"/>
    </source>
</evidence>
<dbReference type="AlphaFoldDB" id="A0A124HNA6"/>
<evidence type="ECO:0000256" key="1">
    <source>
        <dbReference type="SAM" id="MobiDB-lite"/>
    </source>
</evidence>
<organism evidence="2 3">
    <name type="scientific">Streptomyces corchorusii</name>
    <name type="common">Streptomyces chibaensis</name>
    <dbReference type="NCBI Taxonomy" id="1903"/>
    <lineage>
        <taxon>Bacteria</taxon>
        <taxon>Bacillati</taxon>
        <taxon>Actinomycetota</taxon>
        <taxon>Actinomycetes</taxon>
        <taxon>Kitasatosporales</taxon>
        <taxon>Streptomycetaceae</taxon>
        <taxon>Streptomyces</taxon>
    </lineage>
</organism>
<proteinExistence type="predicted"/>
<reference evidence="2 3" key="1">
    <citation type="submission" date="2015-10" db="EMBL/GenBank/DDBJ databases">
        <title>Draft genome sequence of Streptomyces corchorusii DSM 40340, type strain for the species Streptomyces corchorusii.</title>
        <authorList>
            <person name="Ruckert C."/>
            <person name="Winkler A."/>
            <person name="Kalinowski J."/>
            <person name="Kampfer P."/>
            <person name="Glaeser S."/>
        </authorList>
    </citation>
    <scope>NUCLEOTIDE SEQUENCE [LARGE SCALE GENOMIC DNA]</scope>
    <source>
        <strain evidence="2 3">DSM 40340</strain>
    </source>
</reference>
<feature type="region of interest" description="Disordered" evidence="1">
    <location>
        <begin position="26"/>
        <end position="47"/>
    </location>
</feature>
<protein>
    <recommendedName>
        <fullName evidence="4">Aromatic ring-opening dioxygenase LigA</fullName>
    </recommendedName>
</protein>
<evidence type="ECO:0008006" key="4">
    <source>
        <dbReference type="Google" id="ProtNLM"/>
    </source>
</evidence>
<dbReference type="Proteomes" id="UP000053398">
    <property type="component" value="Unassembled WGS sequence"/>
</dbReference>
<dbReference type="Gene3D" id="2.30.320.10">
    <property type="entry name" value="YwqG-like"/>
    <property type="match status" value="1"/>
</dbReference>
<gene>
    <name evidence="2" type="ORF">AQJ11_13135</name>
</gene>
<accession>A0A124HNA6</accession>